<organism evidence="8 9">
    <name type="scientific">Rugosibacter aromaticivorans</name>
    <dbReference type="NCBI Taxonomy" id="1565605"/>
    <lineage>
        <taxon>Bacteria</taxon>
        <taxon>Pseudomonadati</taxon>
        <taxon>Pseudomonadota</taxon>
        <taxon>Betaproteobacteria</taxon>
        <taxon>Nitrosomonadales</taxon>
        <taxon>Sterolibacteriaceae</taxon>
        <taxon>Rugosibacter</taxon>
    </lineage>
</organism>
<protein>
    <submittedName>
        <fullName evidence="8">Zinc-binding alcohol dehydrogenase</fullName>
    </submittedName>
</protein>
<dbReference type="RefSeq" id="WP_202636197.1">
    <property type="nucleotide sequence ID" value="NZ_CP010554.1"/>
</dbReference>
<dbReference type="STRING" id="1565605.PG1C_04345"/>
<evidence type="ECO:0000256" key="1">
    <source>
        <dbReference type="ARBA" id="ARBA00001947"/>
    </source>
</evidence>
<dbReference type="GO" id="GO:0016616">
    <property type="term" value="F:oxidoreductase activity, acting on the CH-OH group of donors, NAD or NADP as acceptor"/>
    <property type="evidence" value="ECO:0007669"/>
    <property type="project" value="UniProtKB-ARBA"/>
</dbReference>
<evidence type="ECO:0000256" key="2">
    <source>
        <dbReference type="ARBA" id="ARBA00008072"/>
    </source>
</evidence>
<dbReference type="Pfam" id="PF08240">
    <property type="entry name" value="ADH_N"/>
    <property type="match status" value="1"/>
</dbReference>
<dbReference type="KEGG" id="rbu:PG1C_04345"/>
<dbReference type="SUPFAM" id="SSF50129">
    <property type="entry name" value="GroES-like"/>
    <property type="match status" value="1"/>
</dbReference>
<dbReference type="InterPro" id="IPR020843">
    <property type="entry name" value="ER"/>
</dbReference>
<sequence length="339" mass="36543">MLAAVLKGPRDLELQEVTQPKPGPGEVLLEVGFTGICGTDLHEFLRPTFSNPPVVLGHETSGTIVELGAEVHSRKVGERVTVIPMDFCGQCYYCHRAMYHLCDRPGWVGFTRSGAFARYVAVPARLAIPLPENVPLEIGALTEHFTVAFHAMHRADLRIGERVLVLGAGPVGLAVLQCASASGAGSIVAVEPSPLRAQRATDLGATSVVDPAAAESLKDLTQGVGFDVVFDAAGTDGALQLGFNHLRKGGRYMSMCPWEKSPAIDMNRALLSEHDVRFVFGYDMFNDFRGVLDLVSRGVLEAGRQITSRIALKNILADGMLPLVESRDKQIKVMVDLGQ</sequence>
<gene>
    <name evidence="8" type="ORF">PG1C_04345</name>
</gene>
<proteinExistence type="inferred from homology"/>
<dbReference type="PANTHER" id="PTHR43161">
    <property type="entry name" value="SORBITOL DEHYDROGENASE"/>
    <property type="match status" value="1"/>
</dbReference>
<keyword evidence="9" id="KW-1185">Reference proteome</keyword>
<dbReference type="InterPro" id="IPR011032">
    <property type="entry name" value="GroES-like_sf"/>
</dbReference>
<comment type="cofactor">
    <cofactor evidence="1 6">
        <name>Zn(2+)</name>
        <dbReference type="ChEBI" id="CHEBI:29105"/>
    </cofactor>
</comment>
<dbReference type="InterPro" id="IPR013149">
    <property type="entry name" value="ADH-like_C"/>
</dbReference>
<dbReference type="SUPFAM" id="SSF51735">
    <property type="entry name" value="NAD(P)-binding Rossmann-fold domains"/>
    <property type="match status" value="1"/>
</dbReference>
<dbReference type="PROSITE" id="PS00059">
    <property type="entry name" value="ADH_ZINC"/>
    <property type="match status" value="1"/>
</dbReference>
<dbReference type="InterPro" id="IPR036291">
    <property type="entry name" value="NAD(P)-bd_dom_sf"/>
</dbReference>
<evidence type="ECO:0000313" key="9">
    <source>
        <dbReference type="Proteomes" id="UP000061603"/>
    </source>
</evidence>
<dbReference type="Gene3D" id="3.90.180.10">
    <property type="entry name" value="Medium-chain alcohol dehydrogenases, catalytic domain"/>
    <property type="match status" value="1"/>
</dbReference>
<feature type="domain" description="Enoyl reductase (ER)" evidence="7">
    <location>
        <begin position="8"/>
        <end position="335"/>
    </location>
</feature>
<dbReference type="Pfam" id="PF00107">
    <property type="entry name" value="ADH_zinc_N"/>
    <property type="match status" value="1"/>
</dbReference>
<keyword evidence="5" id="KW-0560">Oxidoreductase</keyword>
<dbReference type="Proteomes" id="UP000061603">
    <property type="component" value="Chromosome"/>
</dbReference>
<evidence type="ECO:0000256" key="6">
    <source>
        <dbReference type="RuleBase" id="RU361277"/>
    </source>
</evidence>
<dbReference type="PANTHER" id="PTHR43161:SF23">
    <property type="entry name" value="(R,R)-BUTANEDIOL DEHYDROGENASE-RELATED"/>
    <property type="match status" value="1"/>
</dbReference>
<accession>A0A0C5J843</accession>
<dbReference type="EMBL" id="CP010554">
    <property type="protein sequence ID" value="AJP47908.1"/>
    <property type="molecule type" value="Genomic_DNA"/>
</dbReference>
<evidence type="ECO:0000313" key="8">
    <source>
        <dbReference type="EMBL" id="AJP47908.1"/>
    </source>
</evidence>
<dbReference type="AlphaFoldDB" id="A0A0C5J843"/>
<evidence type="ECO:0000256" key="3">
    <source>
        <dbReference type="ARBA" id="ARBA00022723"/>
    </source>
</evidence>
<dbReference type="InterPro" id="IPR002328">
    <property type="entry name" value="ADH_Zn_CS"/>
</dbReference>
<dbReference type="InterPro" id="IPR013154">
    <property type="entry name" value="ADH-like_N"/>
</dbReference>
<dbReference type="Gene3D" id="3.40.50.720">
    <property type="entry name" value="NAD(P)-binding Rossmann-like Domain"/>
    <property type="match status" value="1"/>
</dbReference>
<keyword evidence="4 6" id="KW-0862">Zinc</keyword>
<dbReference type="SMART" id="SM00829">
    <property type="entry name" value="PKS_ER"/>
    <property type="match status" value="1"/>
</dbReference>
<evidence type="ECO:0000259" key="7">
    <source>
        <dbReference type="SMART" id="SM00829"/>
    </source>
</evidence>
<evidence type="ECO:0000256" key="5">
    <source>
        <dbReference type="ARBA" id="ARBA00023002"/>
    </source>
</evidence>
<comment type="similarity">
    <text evidence="2 6">Belongs to the zinc-containing alcohol dehydrogenase family.</text>
</comment>
<name>A0A0C5J843_9PROT</name>
<keyword evidence="3 6" id="KW-0479">Metal-binding</keyword>
<reference evidence="8 9" key="1">
    <citation type="journal article" date="2015" name="Genome Announc.">
        <title>Complete Genome Sequence of a Novel Bacterium within the Family Rhodocyclaceae That Degrades Polycyclic Aromatic Hydrocarbons.</title>
        <authorList>
            <person name="Singleton D.R."/>
            <person name="Dickey A.N."/>
            <person name="Scholl E.H."/>
            <person name="Wright F.A."/>
            <person name="Aitken M.D."/>
        </authorList>
    </citation>
    <scope>NUCLEOTIDE SEQUENCE [LARGE SCALE GENOMIC DNA]</scope>
    <source>
        <strain evidence="9">PG1-Ca6</strain>
    </source>
</reference>
<dbReference type="GO" id="GO:0008270">
    <property type="term" value="F:zinc ion binding"/>
    <property type="evidence" value="ECO:0007669"/>
    <property type="project" value="InterPro"/>
</dbReference>
<evidence type="ECO:0000256" key="4">
    <source>
        <dbReference type="ARBA" id="ARBA00022833"/>
    </source>
</evidence>
<dbReference type="HOGENOM" id="CLU_026673_11_0_4"/>